<evidence type="ECO:0000259" key="1">
    <source>
        <dbReference type="Pfam" id="PF01850"/>
    </source>
</evidence>
<dbReference type="AlphaFoldDB" id="A0A068NY90"/>
<dbReference type="eggNOG" id="COG1848">
    <property type="taxonomic scope" value="Bacteria"/>
</dbReference>
<dbReference type="HOGENOM" id="CLU_125353_1_0_0"/>
<dbReference type="OrthoDB" id="597982at2"/>
<dbReference type="KEGG" id="fgi:OP10G_3386"/>
<evidence type="ECO:0000313" key="3">
    <source>
        <dbReference type="Proteomes" id="UP000027982"/>
    </source>
</evidence>
<protein>
    <submittedName>
        <fullName evidence="2">PilT protein</fullName>
    </submittedName>
</protein>
<organism evidence="2 3">
    <name type="scientific">Fimbriimonas ginsengisoli Gsoil 348</name>
    <dbReference type="NCBI Taxonomy" id="661478"/>
    <lineage>
        <taxon>Bacteria</taxon>
        <taxon>Bacillati</taxon>
        <taxon>Armatimonadota</taxon>
        <taxon>Fimbriimonadia</taxon>
        <taxon>Fimbriimonadales</taxon>
        <taxon>Fimbriimonadaceae</taxon>
        <taxon>Fimbriimonas</taxon>
    </lineage>
</organism>
<reference evidence="2 3" key="1">
    <citation type="journal article" date="2014" name="PLoS ONE">
        <title>The first complete genome sequence of the class fimbriimonadia in the phylum armatimonadetes.</title>
        <authorList>
            <person name="Hu Z.Y."/>
            <person name="Wang Y.Z."/>
            <person name="Im W.T."/>
            <person name="Wang S.Y."/>
            <person name="Zhao G.P."/>
            <person name="Zheng H.J."/>
            <person name="Quan Z.X."/>
        </authorList>
    </citation>
    <scope>NUCLEOTIDE SEQUENCE [LARGE SCALE GENOMIC DNA]</scope>
    <source>
        <strain evidence="2">Gsoil 348</strain>
    </source>
</reference>
<sequence>MSRIYWDTMLFAYWLEKHPQYGSRVDRIVERMAERGDTLVTSVIALGELLVLPRKLGDAGMEGRIESFFRSPSVQVLPFDYQQTHRFADVRAQYKIKSADAMHLATASTAGVDLFLTNDLALKRLVVQGIAFIDGIDTTVLDS</sequence>
<accession>A0A068NY90</accession>
<dbReference type="STRING" id="661478.OP10G_3386"/>
<keyword evidence="3" id="KW-1185">Reference proteome</keyword>
<dbReference type="InterPro" id="IPR002716">
    <property type="entry name" value="PIN_dom"/>
</dbReference>
<dbReference type="RefSeq" id="WP_025229309.1">
    <property type="nucleotide sequence ID" value="NZ_CP007139.1"/>
</dbReference>
<dbReference type="SUPFAM" id="SSF88723">
    <property type="entry name" value="PIN domain-like"/>
    <property type="match status" value="1"/>
</dbReference>
<gene>
    <name evidence="2" type="ORF">OP10G_3386</name>
</gene>
<proteinExistence type="predicted"/>
<dbReference type="InterPro" id="IPR029060">
    <property type="entry name" value="PIN-like_dom_sf"/>
</dbReference>
<dbReference type="Pfam" id="PF01850">
    <property type="entry name" value="PIN"/>
    <property type="match status" value="1"/>
</dbReference>
<evidence type="ECO:0000313" key="2">
    <source>
        <dbReference type="EMBL" id="AIE86754.1"/>
    </source>
</evidence>
<feature type="domain" description="PIN" evidence="1">
    <location>
        <begin position="4"/>
        <end position="125"/>
    </location>
</feature>
<dbReference type="Proteomes" id="UP000027982">
    <property type="component" value="Chromosome"/>
</dbReference>
<dbReference type="Gene3D" id="3.40.50.1010">
    <property type="entry name" value="5'-nuclease"/>
    <property type="match status" value="1"/>
</dbReference>
<name>A0A068NY90_FIMGI</name>
<dbReference type="EMBL" id="CP007139">
    <property type="protein sequence ID" value="AIE86754.1"/>
    <property type="molecule type" value="Genomic_DNA"/>
</dbReference>